<dbReference type="InterPro" id="IPR039931">
    <property type="entry name" value="EEIG1/2-like"/>
</dbReference>
<reference evidence="2 3" key="1">
    <citation type="submission" date="2016-04" db="EMBL/GenBank/DDBJ databases">
        <title>Evolutionary innovation and constraint leading to complex multicellularity in the Ascomycota.</title>
        <authorList>
            <person name="Cisse O."/>
            <person name="Nguyen A."/>
            <person name="Hewitt D.A."/>
            <person name="Jedd G."/>
            <person name="Stajich J.E."/>
        </authorList>
    </citation>
    <scope>NUCLEOTIDE SEQUENCE [LARGE SCALE GENOMIC DNA]</scope>
    <source>
        <strain evidence="2 3">DAH-3</strain>
    </source>
</reference>
<evidence type="ECO:0000259" key="1">
    <source>
        <dbReference type="PROSITE" id="PS51840"/>
    </source>
</evidence>
<dbReference type="STRING" id="1198029.A0A1U7LU11"/>
<organism evidence="2 3">
    <name type="scientific">Neolecta irregularis (strain DAH-3)</name>
    <dbReference type="NCBI Taxonomy" id="1198029"/>
    <lineage>
        <taxon>Eukaryota</taxon>
        <taxon>Fungi</taxon>
        <taxon>Dikarya</taxon>
        <taxon>Ascomycota</taxon>
        <taxon>Taphrinomycotina</taxon>
        <taxon>Neolectales</taxon>
        <taxon>Neolectaceae</taxon>
        <taxon>Neolecta</taxon>
    </lineage>
</organism>
<dbReference type="InterPro" id="IPR019448">
    <property type="entry name" value="NT-C2"/>
</dbReference>
<sequence length="103" mass="11694">MSNANPFVPKGRQPKFRVVITIHDLLNIPLNSGFVYVRWHVKDSGHSESKGRTHNAVVKDYRSVWNVDVDSKVRMMVDKNGNLQESLVVVQVFQVGMQWGNGC</sequence>
<feature type="domain" description="C2 NT-type" evidence="1">
    <location>
        <begin position="6"/>
        <end position="103"/>
    </location>
</feature>
<gene>
    <name evidence="2" type="ORF">NEOLI_002120</name>
</gene>
<dbReference type="Proteomes" id="UP000186594">
    <property type="component" value="Unassembled WGS sequence"/>
</dbReference>
<proteinExistence type="predicted"/>
<comment type="caution">
    <text evidence="2">The sequence shown here is derived from an EMBL/GenBank/DDBJ whole genome shotgun (WGS) entry which is preliminary data.</text>
</comment>
<evidence type="ECO:0000313" key="2">
    <source>
        <dbReference type="EMBL" id="OLL26160.1"/>
    </source>
</evidence>
<dbReference type="EMBL" id="LXFE01000235">
    <property type="protein sequence ID" value="OLL26160.1"/>
    <property type="molecule type" value="Genomic_DNA"/>
</dbReference>
<dbReference type="AlphaFoldDB" id="A0A1U7LU11"/>
<evidence type="ECO:0000313" key="3">
    <source>
        <dbReference type="Proteomes" id="UP000186594"/>
    </source>
</evidence>
<dbReference type="PANTHER" id="PTHR21456">
    <property type="entry name" value="FAMILY WITH SEQUENCE SIMILARITY 102"/>
    <property type="match status" value="1"/>
</dbReference>
<dbReference type="Pfam" id="PF10358">
    <property type="entry name" value="NT-C2"/>
    <property type="match status" value="1"/>
</dbReference>
<accession>A0A1U7LU11</accession>
<name>A0A1U7LU11_NEOID</name>
<keyword evidence="3" id="KW-1185">Reference proteome</keyword>
<protein>
    <recommendedName>
        <fullName evidence="1">C2 NT-type domain-containing protein</fullName>
    </recommendedName>
</protein>
<dbReference type="PANTHER" id="PTHR21456:SF1">
    <property type="entry name" value="C2 NT-TYPE DOMAIN-CONTAINING PROTEIN"/>
    <property type="match status" value="1"/>
</dbReference>
<dbReference type="PROSITE" id="PS51840">
    <property type="entry name" value="C2_NT"/>
    <property type="match status" value="1"/>
</dbReference>
<dbReference type="OrthoDB" id="3365224at2759"/>